<comment type="similarity">
    <text evidence="1">Belongs to the peptidase C69 family. Secernin subfamily.</text>
</comment>
<dbReference type="KEGG" id="dpte:113795568"/>
<dbReference type="InterPro" id="IPR005322">
    <property type="entry name" value="Peptidase_C69"/>
</dbReference>
<name>A0A6P6Y8D6_DERPT</name>
<dbReference type="PANTHER" id="PTHR12994">
    <property type="entry name" value="SECERNIN"/>
    <property type="match status" value="1"/>
</dbReference>
<dbReference type="OrthoDB" id="5175656at2759"/>
<dbReference type="GeneID" id="113795568"/>
<dbReference type="Proteomes" id="UP000515146">
    <property type="component" value="Unplaced"/>
</dbReference>
<accession>A0A6P6Y8D6</accession>
<dbReference type="PANTHER" id="PTHR12994:SF17">
    <property type="entry name" value="LD30995P"/>
    <property type="match status" value="1"/>
</dbReference>
<dbReference type="InParanoid" id="A0A6P6Y8D6"/>
<dbReference type="GO" id="GO:0016805">
    <property type="term" value="F:dipeptidase activity"/>
    <property type="evidence" value="ECO:0007669"/>
    <property type="project" value="InterPro"/>
</dbReference>
<dbReference type="FunCoup" id="A0A6P6Y8D6">
    <property type="interactions" value="11"/>
</dbReference>
<keyword evidence="2" id="KW-1185">Reference proteome</keyword>
<dbReference type="Pfam" id="PF03577">
    <property type="entry name" value="Peptidase_C69"/>
    <property type="match status" value="1"/>
</dbReference>
<dbReference type="OMA" id="CYYDVSD"/>
<evidence type="ECO:0000313" key="3">
    <source>
        <dbReference type="RefSeq" id="XP_027201560.1"/>
    </source>
</evidence>
<reference evidence="3" key="1">
    <citation type="submission" date="2025-08" db="UniProtKB">
        <authorList>
            <consortium name="RefSeq"/>
        </authorList>
    </citation>
    <scope>IDENTIFICATION</scope>
    <source>
        <strain evidence="3">Airmid</strain>
    </source>
</reference>
<evidence type="ECO:0000313" key="2">
    <source>
        <dbReference type="Proteomes" id="UP000515146"/>
    </source>
</evidence>
<dbReference type="AlphaFoldDB" id="A0A6P6Y8D6"/>
<evidence type="ECO:0000256" key="1">
    <source>
        <dbReference type="ARBA" id="ARBA00005705"/>
    </source>
</evidence>
<dbReference type="RefSeq" id="XP_027201560.1">
    <property type="nucleotide sequence ID" value="XM_027345759.1"/>
</dbReference>
<dbReference type="GO" id="GO:0070004">
    <property type="term" value="F:cysteine-type exopeptidase activity"/>
    <property type="evidence" value="ECO:0007669"/>
    <property type="project" value="InterPro"/>
</dbReference>
<proteinExistence type="inferred from homology"/>
<protein>
    <submittedName>
        <fullName evidence="3">Secernin-3-like</fullName>
    </submittedName>
</protein>
<organism evidence="2 3">
    <name type="scientific">Dermatophagoides pteronyssinus</name>
    <name type="common">European house dust mite</name>
    <dbReference type="NCBI Taxonomy" id="6956"/>
    <lineage>
        <taxon>Eukaryota</taxon>
        <taxon>Metazoa</taxon>
        <taxon>Ecdysozoa</taxon>
        <taxon>Arthropoda</taxon>
        <taxon>Chelicerata</taxon>
        <taxon>Arachnida</taxon>
        <taxon>Acari</taxon>
        <taxon>Acariformes</taxon>
        <taxon>Sarcoptiformes</taxon>
        <taxon>Astigmata</taxon>
        <taxon>Psoroptidia</taxon>
        <taxon>Analgoidea</taxon>
        <taxon>Pyroglyphidae</taxon>
        <taxon>Dermatophagoidinae</taxon>
        <taxon>Dermatophagoides</taxon>
    </lineage>
</organism>
<sequence>MIQSCDTFVVLPTATRTGQMIFGKNSDRPSGEVQEIVYIPKRKFENNCKQRCTYIEIDSVPETNSVILSKPSWMWGAEMGSNEHGVCIGNEAIWNQIIRKNVDNVREKKLLGMDLVRLGLERSRTANEAVDIITELLKKYGQGGPCSNIQTNFFYHNGFLIADPFEAWIIETVENEFVAEKIQGKYRNISNCLSIGTRIDRISDGMKQLAIDNNLWNGQDEFDFARIFTDPEHNDRKRFEAGKNFLENYTKDENFDIKSMIKILRDKNSGICRSNDHEYPTTSSQVSIISNNIKQRPSIHWFTGTPDSEYSYYKPFIFHSKVKIASEKTKSPNSFPEDDDVSIDNSSDLDRRHLLYRKHEEFYEKLCKTDQELHQTLLKIENVCIDELEKMFENDGHYDVNDDNDEIDNLFSDSVESELRFYR</sequence>
<gene>
    <name evidence="3" type="primary">LOC113795568</name>
</gene>
<dbReference type="Gene3D" id="3.60.60.10">
    <property type="entry name" value="Penicillin V Acylase, Chain A"/>
    <property type="match status" value="1"/>
</dbReference>
<dbReference type="GO" id="GO:0006508">
    <property type="term" value="P:proteolysis"/>
    <property type="evidence" value="ECO:0007669"/>
    <property type="project" value="InterPro"/>
</dbReference>